<evidence type="ECO:0000256" key="4">
    <source>
        <dbReference type="ARBA" id="ARBA00022630"/>
    </source>
</evidence>
<comment type="catalytic activity">
    <reaction evidence="9">
        <text>3 propionate 3-nitronate + 3 O2 + H2O = 3 3-oxopropanoate + 2 nitrate + nitrite + H2O2 + 3 H(+)</text>
        <dbReference type="Rhea" id="RHEA:57332"/>
        <dbReference type="ChEBI" id="CHEBI:15377"/>
        <dbReference type="ChEBI" id="CHEBI:15378"/>
        <dbReference type="ChEBI" id="CHEBI:15379"/>
        <dbReference type="ChEBI" id="CHEBI:16240"/>
        <dbReference type="ChEBI" id="CHEBI:16301"/>
        <dbReference type="ChEBI" id="CHEBI:17632"/>
        <dbReference type="ChEBI" id="CHEBI:33190"/>
        <dbReference type="ChEBI" id="CHEBI:136067"/>
    </reaction>
</comment>
<protein>
    <recommendedName>
        <fullName evidence="8">Propionate 3-nitronate monooxygenase</fullName>
    </recommendedName>
</protein>
<dbReference type="GO" id="GO:0004497">
    <property type="term" value="F:monooxygenase activity"/>
    <property type="evidence" value="ECO:0007669"/>
    <property type="project" value="UniProtKB-KW"/>
</dbReference>
<dbReference type="Gene3D" id="3.20.20.70">
    <property type="entry name" value="Aldolase class I"/>
    <property type="match status" value="1"/>
</dbReference>
<keyword evidence="4" id="KW-0285">Flavoprotein</keyword>
<dbReference type="PANTHER" id="PTHR42747">
    <property type="entry name" value="NITRONATE MONOOXYGENASE-RELATED"/>
    <property type="match status" value="1"/>
</dbReference>
<reference evidence="10" key="1">
    <citation type="submission" date="2021-11" db="EMBL/GenBank/DDBJ databases">
        <title>Draft genome sequence of Alcaligenes endophyticus type strain CCUG 75668T.</title>
        <authorList>
            <person name="Salva-Serra F."/>
            <person name="Duran R.E."/>
            <person name="Seeger M."/>
            <person name="Moore E.R.B."/>
            <person name="Jaen-Luchoro D."/>
        </authorList>
    </citation>
    <scope>NUCLEOTIDE SEQUENCE</scope>
    <source>
        <strain evidence="10">CCUG 75668</strain>
    </source>
</reference>
<comment type="caution">
    <text evidence="10">The sequence shown here is derived from an EMBL/GenBank/DDBJ whole genome shotgun (WGS) entry which is preliminary data.</text>
</comment>
<comment type="cofactor">
    <cofactor evidence="1">
        <name>FMN</name>
        <dbReference type="ChEBI" id="CHEBI:58210"/>
    </cofactor>
</comment>
<evidence type="ECO:0000256" key="7">
    <source>
        <dbReference type="ARBA" id="ARBA00023033"/>
    </source>
</evidence>
<evidence type="ECO:0000256" key="3">
    <source>
        <dbReference type="ARBA" id="ARBA00022575"/>
    </source>
</evidence>
<name>A0ABT8EHK4_9BURK</name>
<comment type="similarity">
    <text evidence="2">Belongs to the nitronate monooxygenase family. NMO class I subfamily.</text>
</comment>
<sequence>MYVWPNNQLLDLLNIEQPIIQAPMAGAQDAQLAIAVAQGGGLGSIPCAMLSPEQILTQFHLFKQATPAPVNLNFFCHPDLAHNREQEQQWLARLSSYYIEAGLDLNTPLPNASRSPFQAVHAELIQTLKPEVVSFHFGLPDASLLDLVKQSGALVFSSATTVQEAVWLKERGCDLIIAQGYEAGGHRALFLDTRIDTQVGLMALLPQIVDATDLPVIAAGGIVDGRGITAAFALGACGAQLGTAFLFCPEAKISSLHQQALSNSTASSTALTNIFTGKPARGILNKAMLELGPISTETPDFPYAASAIAPLRSAAEHAQSSEFTPLWSGQAAALGRELPADQLVRVLAQESQGVCKQLGLAGSKYPLEKA</sequence>
<evidence type="ECO:0000256" key="2">
    <source>
        <dbReference type="ARBA" id="ARBA00009881"/>
    </source>
</evidence>
<accession>A0ABT8EHK4</accession>
<keyword evidence="11" id="KW-1185">Reference proteome</keyword>
<proteinExistence type="inferred from homology"/>
<dbReference type="RefSeq" id="WP_266124483.1">
    <property type="nucleotide sequence ID" value="NZ_JAJHNU010000001.1"/>
</dbReference>
<evidence type="ECO:0000313" key="11">
    <source>
        <dbReference type="Proteomes" id="UP001168613"/>
    </source>
</evidence>
<dbReference type="CDD" id="cd04730">
    <property type="entry name" value="NPD_like"/>
    <property type="match status" value="1"/>
</dbReference>
<keyword evidence="5" id="KW-0288">FMN</keyword>
<evidence type="ECO:0000256" key="1">
    <source>
        <dbReference type="ARBA" id="ARBA00001917"/>
    </source>
</evidence>
<gene>
    <name evidence="10" type="ORF">LMS43_05705</name>
</gene>
<dbReference type="SUPFAM" id="SSF51412">
    <property type="entry name" value="Inosine monophosphate dehydrogenase (IMPDH)"/>
    <property type="match status" value="1"/>
</dbReference>
<dbReference type="InterPro" id="IPR004136">
    <property type="entry name" value="NMO"/>
</dbReference>
<keyword evidence="6" id="KW-0560">Oxidoreductase</keyword>
<keyword evidence="3" id="KW-0216">Detoxification</keyword>
<evidence type="ECO:0000313" key="10">
    <source>
        <dbReference type="EMBL" id="MDN4120773.1"/>
    </source>
</evidence>
<dbReference type="PANTHER" id="PTHR42747:SF3">
    <property type="entry name" value="NITRONATE MONOOXYGENASE-RELATED"/>
    <property type="match status" value="1"/>
</dbReference>
<evidence type="ECO:0000256" key="6">
    <source>
        <dbReference type="ARBA" id="ARBA00023002"/>
    </source>
</evidence>
<dbReference type="Proteomes" id="UP001168613">
    <property type="component" value="Unassembled WGS sequence"/>
</dbReference>
<dbReference type="InterPro" id="IPR013785">
    <property type="entry name" value="Aldolase_TIM"/>
</dbReference>
<evidence type="ECO:0000256" key="9">
    <source>
        <dbReference type="ARBA" id="ARBA00049401"/>
    </source>
</evidence>
<evidence type="ECO:0000256" key="8">
    <source>
        <dbReference type="ARBA" id="ARBA00031155"/>
    </source>
</evidence>
<organism evidence="10 11">
    <name type="scientific">Alcaligenes endophyticus</name>
    <dbReference type="NCBI Taxonomy" id="1929088"/>
    <lineage>
        <taxon>Bacteria</taxon>
        <taxon>Pseudomonadati</taxon>
        <taxon>Pseudomonadota</taxon>
        <taxon>Betaproteobacteria</taxon>
        <taxon>Burkholderiales</taxon>
        <taxon>Alcaligenaceae</taxon>
        <taxon>Alcaligenes</taxon>
    </lineage>
</organism>
<evidence type="ECO:0000256" key="5">
    <source>
        <dbReference type="ARBA" id="ARBA00022643"/>
    </source>
</evidence>
<dbReference type="EMBL" id="JAJHNU010000001">
    <property type="protein sequence ID" value="MDN4120773.1"/>
    <property type="molecule type" value="Genomic_DNA"/>
</dbReference>
<keyword evidence="7 10" id="KW-0503">Monooxygenase</keyword>
<dbReference type="Pfam" id="PF03060">
    <property type="entry name" value="NMO"/>
    <property type="match status" value="1"/>
</dbReference>